<comment type="caution">
    <text evidence="1">The sequence shown here is derived from an EMBL/GenBank/DDBJ whole genome shotgun (WGS) entry which is preliminary data.</text>
</comment>
<name>A0AAE1VNM8_9SOLA</name>
<evidence type="ECO:0000313" key="1">
    <source>
        <dbReference type="EMBL" id="KAK4366550.1"/>
    </source>
</evidence>
<gene>
    <name evidence="1" type="ORF">RND71_014430</name>
</gene>
<sequence>MLNWMTIKIQPTINDLMDDMFKEGDDPGIATSIHVPMGDVEINKENLSGDTLRASTEEIQEGCDLSEKLIESEESILANEQVDVNQQDLVTVDAVILIETFQNTSLDSGILSYEGTHVPVDEKSDSAPSDANLSSVLVGAVVVSDEVAEFDDLHTSQELVTYSQFKFPNKLLPSQVPPTRIVMTLRRERRPSLKKFGSTSTANCSSLSSGGGVVTGVGIDSNTIVTGGLLLLIVH</sequence>
<organism evidence="1 2">
    <name type="scientific">Anisodus tanguticus</name>
    <dbReference type="NCBI Taxonomy" id="243964"/>
    <lineage>
        <taxon>Eukaryota</taxon>
        <taxon>Viridiplantae</taxon>
        <taxon>Streptophyta</taxon>
        <taxon>Embryophyta</taxon>
        <taxon>Tracheophyta</taxon>
        <taxon>Spermatophyta</taxon>
        <taxon>Magnoliopsida</taxon>
        <taxon>eudicotyledons</taxon>
        <taxon>Gunneridae</taxon>
        <taxon>Pentapetalae</taxon>
        <taxon>asterids</taxon>
        <taxon>lamiids</taxon>
        <taxon>Solanales</taxon>
        <taxon>Solanaceae</taxon>
        <taxon>Solanoideae</taxon>
        <taxon>Hyoscyameae</taxon>
        <taxon>Anisodus</taxon>
    </lineage>
</organism>
<dbReference type="AlphaFoldDB" id="A0AAE1VNM8"/>
<proteinExistence type="predicted"/>
<protein>
    <submittedName>
        <fullName evidence="1">Uncharacterized protein</fullName>
    </submittedName>
</protein>
<evidence type="ECO:0000313" key="2">
    <source>
        <dbReference type="Proteomes" id="UP001291623"/>
    </source>
</evidence>
<dbReference type="EMBL" id="JAVYJV010000007">
    <property type="protein sequence ID" value="KAK4366550.1"/>
    <property type="molecule type" value="Genomic_DNA"/>
</dbReference>
<reference evidence="1" key="1">
    <citation type="submission" date="2023-12" db="EMBL/GenBank/DDBJ databases">
        <title>Genome assembly of Anisodus tanguticus.</title>
        <authorList>
            <person name="Wang Y.-J."/>
        </authorList>
    </citation>
    <scope>NUCLEOTIDE SEQUENCE</scope>
    <source>
        <strain evidence="1">KB-2021</strain>
        <tissue evidence="1">Leaf</tissue>
    </source>
</reference>
<accession>A0AAE1VNM8</accession>
<keyword evidence="2" id="KW-1185">Reference proteome</keyword>
<dbReference type="Proteomes" id="UP001291623">
    <property type="component" value="Unassembled WGS sequence"/>
</dbReference>